<evidence type="ECO:0000256" key="8">
    <source>
        <dbReference type="ARBA" id="ARBA00022679"/>
    </source>
</evidence>
<evidence type="ECO:0000256" key="3">
    <source>
        <dbReference type="ARBA" id="ARBA00002823"/>
    </source>
</evidence>
<dbReference type="Pfam" id="PF01916">
    <property type="entry name" value="DS"/>
    <property type="match status" value="1"/>
</dbReference>
<dbReference type="OrthoDB" id="294378at2759"/>
<comment type="similarity">
    <text evidence="6">Belongs to the deoxyhypusine synthase family.</text>
</comment>
<evidence type="ECO:0000256" key="2">
    <source>
        <dbReference type="ARBA" id="ARBA00001911"/>
    </source>
</evidence>
<dbReference type="GO" id="GO:0034038">
    <property type="term" value="F:deoxyhypusine synthase activity"/>
    <property type="evidence" value="ECO:0007669"/>
    <property type="project" value="UniProtKB-EC"/>
</dbReference>
<evidence type="ECO:0000313" key="12">
    <source>
        <dbReference type="Proteomes" id="UP000237144"/>
    </source>
</evidence>
<reference evidence="11 12" key="1">
    <citation type="journal article" date="2018" name="Front. Microbiol.">
        <title>Prospects for Fungal Bioremediation of Acidic Radioactive Waste Sites: Characterization and Genome Sequence of Rhodotorula taiwanensis MD1149.</title>
        <authorList>
            <person name="Tkavc R."/>
            <person name="Matrosova V.Y."/>
            <person name="Grichenko O.E."/>
            <person name="Gostincar C."/>
            <person name="Volpe R.P."/>
            <person name="Klimenkova P."/>
            <person name="Gaidamakova E.K."/>
            <person name="Zhou C.E."/>
            <person name="Stewart B.J."/>
            <person name="Lyman M.G."/>
            <person name="Malfatti S.A."/>
            <person name="Rubinfeld B."/>
            <person name="Courtot M."/>
            <person name="Singh J."/>
            <person name="Dalgard C.L."/>
            <person name="Hamilton T."/>
            <person name="Frey K.G."/>
            <person name="Gunde-Cimerman N."/>
            <person name="Dugan L."/>
            <person name="Daly M.J."/>
        </authorList>
    </citation>
    <scope>NUCLEOTIDE SEQUENCE [LARGE SCALE GENOMIC DNA]</scope>
    <source>
        <strain evidence="11 12">MD1149</strain>
    </source>
</reference>
<name>A0A2S5BD21_9BASI</name>
<keyword evidence="8 11" id="KW-0808">Transferase</keyword>
<proteinExistence type="inferred from homology"/>
<sequence>MSSAGPEAAKAAVFVQSEDYQGTRIKGPDFNEPHSLQDLLDSYERIGFQANGLARAIQLIEKMRTWRLSDEPINPDSQTEELDPAVRAETKCSVFLGYTSNLVSSGLREVIRFLVQHNYVSCLVTTAGGIEEDLIKCLGPTFLAPRGEFNQDGAGLRRRGLNRIGNLLVPNDNYCKFEDWVMPILDKMVEEQEGTSTASSAAGGDRVRWSPSKVIDRLGKEINDESSILYWAHKNQIPVFCPALTDGSLGDMMYFHTYKAEIPLSIDIVADIRRLNDLSIKSKKAGMIILGGGVCKHQIANSMLFRNGADYSVYINTGQEFDGSDSGARPDEAVSWGKIRIDGESVKVYADATLVFPLVVAGTWGKAHWDRLAERDKADEAARQ</sequence>
<dbReference type="InterPro" id="IPR002773">
    <property type="entry name" value="Deoxyhypusine_synthase"/>
</dbReference>
<dbReference type="FunFam" id="3.40.910.10:FF:000001">
    <property type="entry name" value="Probable deoxyhypusine synthase"/>
    <property type="match status" value="1"/>
</dbReference>
<protein>
    <recommendedName>
        <fullName evidence="7">deoxyhypusine synthase</fullName>
        <ecNumber evidence="7">2.5.1.46</ecNumber>
    </recommendedName>
</protein>
<evidence type="ECO:0000313" key="11">
    <source>
        <dbReference type="EMBL" id="POY74662.1"/>
    </source>
</evidence>
<dbReference type="EMBL" id="PJQD01000023">
    <property type="protein sequence ID" value="POY74662.1"/>
    <property type="molecule type" value="Genomic_DNA"/>
</dbReference>
<dbReference type="PANTHER" id="PTHR11703:SF0">
    <property type="entry name" value="DEOXYHYPUSINE SYNTHASE"/>
    <property type="match status" value="1"/>
</dbReference>
<keyword evidence="9" id="KW-0520">NAD</keyword>
<comment type="subcellular location">
    <subcellularLocation>
        <location evidence="4">Mitochondrion</location>
    </subcellularLocation>
</comment>
<evidence type="ECO:0000256" key="10">
    <source>
        <dbReference type="ARBA" id="ARBA00023256"/>
    </source>
</evidence>
<comment type="pathway">
    <text evidence="5">Protein modification; eIF5A hypusination.</text>
</comment>
<keyword evidence="12" id="KW-1185">Reference proteome</keyword>
<dbReference type="InterPro" id="IPR029035">
    <property type="entry name" value="DHS-like_NAD/FAD-binding_dom"/>
</dbReference>
<comment type="caution">
    <text evidence="11">The sequence shown here is derived from an EMBL/GenBank/DDBJ whole genome shotgun (WGS) entry which is preliminary data.</text>
</comment>
<evidence type="ECO:0000256" key="7">
    <source>
        <dbReference type="ARBA" id="ARBA00012683"/>
    </source>
</evidence>
<comment type="cofactor">
    <cofactor evidence="2">
        <name>NAD(+)</name>
        <dbReference type="ChEBI" id="CHEBI:57540"/>
    </cofactor>
</comment>
<evidence type="ECO:0000256" key="4">
    <source>
        <dbReference type="ARBA" id="ARBA00004173"/>
    </source>
</evidence>
<dbReference type="STRING" id="741276.A0A2S5BD21"/>
<dbReference type="EC" id="2.5.1.46" evidence="7"/>
<dbReference type="PANTHER" id="PTHR11703">
    <property type="entry name" value="DEOXYHYPUSINE SYNTHASE"/>
    <property type="match status" value="1"/>
</dbReference>
<accession>A0A2S5BD21</accession>
<evidence type="ECO:0000256" key="1">
    <source>
        <dbReference type="ARBA" id="ARBA00000952"/>
    </source>
</evidence>
<organism evidence="11 12">
    <name type="scientific">Rhodotorula taiwanensis</name>
    <dbReference type="NCBI Taxonomy" id="741276"/>
    <lineage>
        <taxon>Eukaryota</taxon>
        <taxon>Fungi</taxon>
        <taxon>Dikarya</taxon>
        <taxon>Basidiomycota</taxon>
        <taxon>Pucciniomycotina</taxon>
        <taxon>Microbotryomycetes</taxon>
        <taxon>Sporidiobolales</taxon>
        <taxon>Sporidiobolaceae</taxon>
        <taxon>Rhodotorula</taxon>
    </lineage>
</organism>
<dbReference type="AlphaFoldDB" id="A0A2S5BD21"/>
<evidence type="ECO:0000256" key="5">
    <source>
        <dbReference type="ARBA" id="ARBA00005041"/>
    </source>
</evidence>
<dbReference type="GO" id="GO:0005739">
    <property type="term" value="C:mitochondrion"/>
    <property type="evidence" value="ECO:0007669"/>
    <property type="project" value="UniProtKB-SubCell"/>
</dbReference>
<dbReference type="InterPro" id="IPR036982">
    <property type="entry name" value="Deoxyhypusine_synthase_sf"/>
</dbReference>
<evidence type="ECO:0000256" key="6">
    <source>
        <dbReference type="ARBA" id="ARBA00009892"/>
    </source>
</evidence>
<dbReference type="SUPFAM" id="SSF52467">
    <property type="entry name" value="DHS-like NAD/FAD-binding domain"/>
    <property type="match status" value="1"/>
</dbReference>
<gene>
    <name evidence="11" type="ORF">BMF94_2424</name>
</gene>
<comment type="function">
    <text evidence="3">Catalyzes the NAD-dependent oxidative cleavage of spermidine and the subsequent transfer of the butylamine moiety of spermidine to the epsilon-amino group of a specific lysine residue of the eIF-5A precursor protein to form the intermediate deoxyhypusine residue.</text>
</comment>
<keyword evidence="10" id="KW-0386">Hypusine biosynthesis</keyword>
<dbReference type="NCBIfam" id="TIGR00321">
    <property type="entry name" value="dhys"/>
    <property type="match status" value="1"/>
</dbReference>
<dbReference type="Gene3D" id="3.40.910.10">
    <property type="entry name" value="Deoxyhypusine synthase"/>
    <property type="match status" value="1"/>
</dbReference>
<evidence type="ECO:0000256" key="9">
    <source>
        <dbReference type="ARBA" id="ARBA00023027"/>
    </source>
</evidence>
<dbReference type="Proteomes" id="UP000237144">
    <property type="component" value="Unassembled WGS sequence"/>
</dbReference>
<comment type="catalytic activity">
    <reaction evidence="1">
        <text>[eIF5A protein]-L-lysine + spermidine = [eIF5A protein]-deoxyhypusine + propane-1,3-diamine</text>
        <dbReference type="Rhea" id="RHEA:33299"/>
        <dbReference type="Rhea" id="RHEA-COMP:10143"/>
        <dbReference type="Rhea" id="RHEA-COMP:10144"/>
        <dbReference type="ChEBI" id="CHEBI:29969"/>
        <dbReference type="ChEBI" id="CHEBI:57484"/>
        <dbReference type="ChEBI" id="CHEBI:57834"/>
        <dbReference type="ChEBI" id="CHEBI:82657"/>
        <dbReference type="EC" id="2.5.1.46"/>
    </reaction>
</comment>